<dbReference type="InterPro" id="IPR007410">
    <property type="entry name" value="LpqE-like"/>
</dbReference>
<dbReference type="InterPro" id="IPR058248">
    <property type="entry name" value="Lxx211020-like"/>
</dbReference>
<organism evidence="2 3">
    <name type="scientific">Pseudidiomarina insulisalsae</name>
    <dbReference type="NCBI Taxonomy" id="575789"/>
    <lineage>
        <taxon>Bacteria</taxon>
        <taxon>Pseudomonadati</taxon>
        <taxon>Pseudomonadota</taxon>
        <taxon>Gammaproteobacteria</taxon>
        <taxon>Alteromonadales</taxon>
        <taxon>Idiomarinaceae</taxon>
        <taxon>Pseudidiomarina</taxon>
    </lineage>
</organism>
<proteinExistence type="predicted"/>
<keyword evidence="3" id="KW-1185">Reference proteome</keyword>
<dbReference type="Pfam" id="PF04314">
    <property type="entry name" value="PCuAC"/>
    <property type="match status" value="1"/>
</dbReference>
<evidence type="ECO:0008006" key="4">
    <source>
        <dbReference type="Google" id="ProtNLM"/>
    </source>
</evidence>
<dbReference type="RefSeq" id="WP_126755407.1">
    <property type="nucleotide sequence ID" value="NZ_PIPY01000014.1"/>
</dbReference>
<sequence length="142" mass="15634">MRRLLQSLSFAMLLLPMSTMAEVIVEDAWVKPTIPGTENGAGYFVLRNLGPEPVKLVAVATNAARASEVHQHTMDEQGMMRMRRVPELSIAAGETVTFQPGSYHVMFFGVKKPFKVGESVAFQLQFADADALDVVAEVRPLK</sequence>
<feature type="signal peptide" evidence="1">
    <location>
        <begin position="1"/>
        <end position="21"/>
    </location>
</feature>
<comment type="caution">
    <text evidence="2">The sequence shown here is derived from an EMBL/GenBank/DDBJ whole genome shotgun (WGS) entry which is preliminary data.</text>
</comment>
<dbReference type="EMBL" id="PIPY01000014">
    <property type="protein sequence ID" value="RUO57792.1"/>
    <property type="molecule type" value="Genomic_DNA"/>
</dbReference>
<dbReference type="Proteomes" id="UP000288259">
    <property type="component" value="Unassembled WGS sequence"/>
</dbReference>
<protein>
    <recommendedName>
        <fullName evidence="4">Copper chaperone PCu(A)C</fullName>
    </recommendedName>
</protein>
<accession>A0A432YA44</accession>
<dbReference type="PANTHER" id="PTHR36302:SF1">
    <property type="entry name" value="COPPER CHAPERONE PCU(A)C"/>
    <property type="match status" value="1"/>
</dbReference>
<dbReference type="InterPro" id="IPR036182">
    <property type="entry name" value="PCuAC_sf"/>
</dbReference>
<dbReference type="OrthoDB" id="9796962at2"/>
<dbReference type="Gene3D" id="2.60.40.1890">
    <property type="entry name" value="PCu(A)C copper chaperone"/>
    <property type="match status" value="1"/>
</dbReference>
<reference evidence="3" key="1">
    <citation type="journal article" date="2018" name="Front. Microbiol.">
        <title>Genome-Based Analysis Reveals the Taxonomy and Diversity of the Family Idiomarinaceae.</title>
        <authorList>
            <person name="Liu Y."/>
            <person name="Lai Q."/>
            <person name="Shao Z."/>
        </authorList>
    </citation>
    <scope>NUCLEOTIDE SEQUENCE [LARGE SCALE GENOMIC DNA]</scope>
    <source>
        <strain evidence="3">CVS-6</strain>
    </source>
</reference>
<evidence type="ECO:0000313" key="2">
    <source>
        <dbReference type="EMBL" id="RUO57792.1"/>
    </source>
</evidence>
<evidence type="ECO:0000313" key="3">
    <source>
        <dbReference type="Proteomes" id="UP000288259"/>
    </source>
</evidence>
<name>A0A432YA44_9GAMM</name>
<keyword evidence="1" id="KW-0732">Signal</keyword>
<dbReference type="AlphaFoldDB" id="A0A432YA44"/>
<gene>
    <name evidence="2" type="ORF">CWI71_11445</name>
</gene>
<feature type="chain" id="PRO_5019307271" description="Copper chaperone PCu(A)C" evidence="1">
    <location>
        <begin position="22"/>
        <end position="142"/>
    </location>
</feature>
<dbReference type="PANTHER" id="PTHR36302">
    <property type="entry name" value="BLR7088 PROTEIN"/>
    <property type="match status" value="1"/>
</dbReference>
<dbReference type="SUPFAM" id="SSF110087">
    <property type="entry name" value="DR1885-like metal-binding protein"/>
    <property type="match status" value="1"/>
</dbReference>
<evidence type="ECO:0000256" key="1">
    <source>
        <dbReference type="SAM" id="SignalP"/>
    </source>
</evidence>